<name>A0A1Y2BZH9_9FUNG</name>
<dbReference type="OrthoDB" id="2117686at2759"/>
<accession>A0A1Y2BZH9</accession>
<sequence>MLRDYFHKPAVLRLILCCHAIRATPNESNCLEYYARARKALIRADLLTPSTDLIISCQYIFLLARDYNQPALGQHFLQIAARMVKELALDVDPDDSPDSLVKLMIPRKKEERRRIFWSFYEVLTSNAAVSPSYTKLDISGDSVKAPSQVLDPHSVFRSDNVVHHTANIFNLIASIKQAWAATPLSISDVFNMITDSCLRDQFDIVITSIPQQYLLLSETLFSDINIEGHDIFNKSKPPTHM</sequence>
<organism evidence="1 2">
    <name type="scientific">Rhizoclosmatium globosum</name>
    <dbReference type="NCBI Taxonomy" id="329046"/>
    <lineage>
        <taxon>Eukaryota</taxon>
        <taxon>Fungi</taxon>
        <taxon>Fungi incertae sedis</taxon>
        <taxon>Chytridiomycota</taxon>
        <taxon>Chytridiomycota incertae sedis</taxon>
        <taxon>Chytridiomycetes</taxon>
        <taxon>Chytridiales</taxon>
        <taxon>Chytriomycetaceae</taxon>
        <taxon>Rhizoclosmatium</taxon>
    </lineage>
</organism>
<gene>
    <name evidence="1" type="ORF">BCR33DRAFT_371332</name>
</gene>
<reference evidence="1 2" key="1">
    <citation type="submission" date="2016-07" db="EMBL/GenBank/DDBJ databases">
        <title>Pervasive Adenine N6-methylation of Active Genes in Fungi.</title>
        <authorList>
            <consortium name="DOE Joint Genome Institute"/>
            <person name="Mondo S.J."/>
            <person name="Dannebaum R.O."/>
            <person name="Kuo R.C."/>
            <person name="Labutti K."/>
            <person name="Haridas S."/>
            <person name="Kuo A."/>
            <person name="Salamov A."/>
            <person name="Ahrendt S.R."/>
            <person name="Lipzen A."/>
            <person name="Sullivan W."/>
            <person name="Andreopoulos W.B."/>
            <person name="Clum A."/>
            <person name="Lindquist E."/>
            <person name="Daum C."/>
            <person name="Ramamoorthy G.K."/>
            <person name="Gryganskyi A."/>
            <person name="Culley D."/>
            <person name="Magnuson J.K."/>
            <person name="James T.Y."/>
            <person name="O'Malley M.A."/>
            <person name="Stajich J.E."/>
            <person name="Spatafora J.W."/>
            <person name="Visel A."/>
            <person name="Grigoriev I.V."/>
        </authorList>
    </citation>
    <scope>NUCLEOTIDE SEQUENCE [LARGE SCALE GENOMIC DNA]</scope>
    <source>
        <strain evidence="1 2">JEL800</strain>
    </source>
</reference>
<keyword evidence="2" id="KW-1185">Reference proteome</keyword>
<evidence type="ECO:0000313" key="1">
    <source>
        <dbReference type="EMBL" id="ORY40171.1"/>
    </source>
</evidence>
<dbReference type="EMBL" id="MCGO01000036">
    <property type="protein sequence ID" value="ORY40171.1"/>
    <property type="molecule type" value="Genomic_DNA"/>
</dbReference>
<comment type="caution">
    <text evidence="1">The sequence shown here is derived from an EMBL/GenBank/DDBJ whole genome shotgun (WGS) entry which is preliminary data.</text>
</comment>
<dbReference type="CDD" id="cd12148">
    <property type="entry name" value="fungal_TF_MHR"/>
    <property type="match status" value="1"/>
</dbReference>
<evidence type="ECO:0000313" key="2">
    <source>
        <dbReference type="Proteomes" id="UP000193642"/>
    </source>
</evidence>
<dbReference type="Proteomes" id="UP000193642">
    <property type="component" value="Unassembled WGS sequence"/>
</dbReference>
<proteinExistence type="predicted"/>
<dbReference type="AlphaFoldDB" id="A0A1Y2BZH9"/>
<evidence type="ECO:0008006" key="3">
    <source>
        <dbReference type="Google" id="ProtNLM"/>
    </source>
</evidence>
<protein>
    <recommendedName>
        <fullName evidence="3">Transcription factor domain-containing protein</fullName>
    </recommendedName>
</protein>